<dbReference type="InterPro" id="IPR000600">
    <property type="entry name" value="ROK"/>
</dbReference>
<dbReference type="CDD" id="cd24066">
    <property type="entry name" value="ASKHA_NBD_ROK_EcFRK-like"/>
    <property type="match status" value="1"/>
</dbReference>
<accession>A0A5B8FY05</accession>
<dbReference type="KEGG" id="ppru:FDP22_12310"/>
<dbReference type="EMBL" id="CP040818">
    <property type="protein sequence ID" value="QDL92494.1"/>
    <property type="molecule type" value="Genomic_DNA"/>
</dbReference>
<evidence type="ECO:0000313" key="1">
    <source>
        <dbReference type="EMBL" id="QDL92494.1"/>
    </source>
</evidence>
<sequence>MGIGVDFGGTKIEAVYLTETGEERGRMRVPTPRGDYQGSVRAVTELVRAVEAAAGAAGAPVGVGIPGSISPHTGFVRNGNATWLFEHPFDLDLGAALGRPVRVTNDANCLVLSEALDGVAKGAKSVFGVILGTGVGCGTVIDGRILEGYNGIGGEWGHIPLIATTPEELHGPRCFCGRHGCLEMWLSGPALAQDFARALAQGEAPKSREIVELAEAGDPEARAALDRHVQRLARMLGMIVNIIDPEVIVLGGGLSNMEHLYTEVPAAMMPHVFADSAKINLRKALHGDSSGVRGAARLWEQDYGFN</sequence>
<evidence type="ECO:0000313" key="2">
    <source>
        <dbReference type="Proteomes" id="UP000305888"/>
    </source>
</evidence>
<gene>
    <name evidence="1" type="ORF">FDP22_12310</name>
</gene>
<protein>
    <submittedName>
        <fullName evidence="1">ROK family protein</fullName>
    </submittedName>
</protein>
<dbReference type="InterPro" id="IPR043129">
    <property type="entry name" value="ATPase_NBD"/>
</dbReference>
<dbReference type="PANTHER" id="PTHR18964">
    <property type="entry name" value="ROK (REPRESSOR, ORF, KINASE) FAMILY"/>
    <property type="match status" value="1"/>
</dbReference>
<dbReference type="RefSeq" id="WP_138578892.1">
    <property type="nucleotide sequence ID" value="NZ_CP040818.1"/>
</dbReference>
<reference evidence="1 2" key="1">
    <citation type="submission" date="2019-06" db="EMBL/GenBank/DDBJ databases">
        <title>Genome sequence of Rhodobacteraceae bacterium D4M1.</title>
        <authorList>
            <person name="Cao J."/>
        </authorList>
    </citation>
    <scope>NUCLEOTIDE SEQUENCE [LARGE SCALE GENOMIC DNA]</scope>
    <source>
        <strain evidence="1 2">D4M1</strain>
    </source>
</reference>
<dbReference type="SUPFAM" id="SSF53067">
    <property type="entry name" value="Actin-like ATPase domain"/>
    <property type="match status" value="1"/>
</dbReference>
<dbReference type="Gene3D" id="3.30.420.40">
    <property type="match status" value="2"/>
</dbReference>
<dbReference type="PANTHER" id="PTHR18964:SF174">
    <property type="entry name" value="D-ALLOSE KINASE-RELATED"/>
    <property type="match status" value="1"/>
</dbReference>
<dbReference type="OrthoDB" id="9810372at2"/>
<keyword evidence="2" id="KW-1185">Reference proteome</keyword>
<organism evidence="1 2">
    <name type="scientific">Paroceanicella profunda</name>
    <dbReference type="NCBI Taxonomy" id="2579971"/>
    <lineage>
        <taxon>Bacteria</taxon>
        <taxon>Pseudomonadati</taxon>
        <taxon>Pseudomonadota</taxon>
        <taxon>Alphaproteobacteria</taxon>
        <taxon>Rhodobacterales</taxon>
        <taxon>Paracoccaceae</taxon>
        <taxon>Paroceanicella</taxon>
    </lineage>
</organism>
<dbReference type="Proteomes" id="UP000305888">
    <property type="component" value="Chromosome"/>
</dbReference>
<name>A0A5B8FY05_9RHOB</name>
<dbReference type="AlphaFoldDB" id="A0A5B8FY05"/>
<dbReference type="Pfam" id="PF00480">
    <property type="entry name" value="ROK"/>
    <property type="match status" value="1"/>
</dbReference>
<dbReference type="GO" id="GO:0004396">
    <property type="term" value="F:hexokinase activity"/>
    <property type="evidence" value="ECO:0007669"/>
    <property type="project" value="TreeGrafter"/>
</dbReference>
<proteinExistence type="predicted"/>